<sequence>MMYYTYLIRCSDNSLYCGITTNIKRRFTEHKEKSPKGAKYTHTHNAEKIEIVFVSENRSLASKLEYQIKRLTKEKKEILISEKSLHVLGDKADKECYTLYKEK</sequence>
<evidence type="ECO:0000256" key="1">
    <source>
        <dbReference type="ARBA" id="ARBA00007435"/>
    </source>
</evidence>
<evidence type="ECO:0000313" key="3">
    <source>
        <dbReference type="EMBL" id="QCT06392.1"/>
    </source>
</evidence>
<dbReference type="AlphaFoldDB" id="A0A4P8XUQ2"/>
<reference evidence="3 4" key="1">
    <citation type="submission" date="2019-04" db="EMBL/GenBank/DDBJ databases">
        <authorList>
            <person name="Embree M."/>
            <person name="Gaffney J.R."/>
        </authorList>
    </citation>
    <scope>NUCLEOTIDE SEQUENCE [LARGE SCALE GENOMIC DNA]</scope>
    <source>
        <strain evidence="3 4">JE7A12</strain>
    </source>
</reference>
<comment type="similarity">
    <text evidence="1">Belongs to the UPF0213 family.</text>
</comment>
<dbReference type="PANTHER" id="PTHR34477:SF1">
    <property type="entry name" value="UPF0213 PROTEIN YHBQ"/>
    <property type="match status" value="1"/>
</dbReference>
<proteinExistence type="inferred from homology"/>
<dbReference type="KEGG" id="ruj:E5Z56_03070"/>
<dbReference type="EMBL" id="CP039381">
    <property type="protein sequence ID" value="QCT06392.1"/>
    <property type="molecule type" value="Genomic_DNA"/>
</dbReference>
<dbReference type="InterPro" id="IPR035901">
    <property type="entry name" value="GIY-YIG_endonuc_sf"/>
</dbReference>
<dbReference type="PANTHER" id="PTHR34477">
    <property type="entry name" value="UPF0213 PROTEIN YHBQ"/>
    <property type="match status" value="1"/>
</dbReference>
<dbReference type="CDD" id="cd10456">
    <property type="entry name" value="GIY-YIG_UPF0213"/>
    <property type="match status" value="1"/>
</dbReference>
<gene>
    <name evidence="3" type="ORF">E5Z56_03070</name>
</gene>
<keyword evidence="4" id="KW-1185">Reference proteome</keyword>
<dbReference type="SMART" id="SM00465">
    <property type="entry name" value="GIYc"/>
    <property type="match status" value="1"/>
</dbReference>
<organism evidence="3 4">
    <name type="scientific">Ruminococcus bovis</name>
    <dbReference type="NCBI Taxonomy" id="2564099"/>
    <lineage>
        <taxon>Bacteria</taxon>
        <taxon>Bacillati</taxon>
        <taxon>Bacillota</taxon>
        <taxon>Clostridia</taxon>
        <taxon>Eubacteriales</taxon>
        <taxon>Oscillospiraceae</taxon>
        <taxon>Ruminococcus</taxon>
    </lineage>
</organism>
<name>A0A4P8XUQ2_9FIRM</name>
<evidence type="ECO:0000259" key="2">
    <source>
        <dbReference type="PROSITE" id="PS50164"/>
    </source>
</evidence>
<dbReference type="Pfam" id="PF01541">
    <property type="entry name" value="GIY-YIG"/>
    <property type="match status" value="1"/>
</dbReference>
<dbReference type="SUPFAM" id="SSF82771">
    <property type="entry name" value="GIY-YIG endonuclease"/>
    <property type="match status" value="1"/>
</dbReference>
<evidence type="ECO:0000313" key="4">
    <source>
        <dbReference type="Proteomes" id="UP000301475"/>
    </source>
</evidence>
<dbReference type="InterPro" id="IPR050190">
    <property type="entry name" value="UPF0213_domain"/>
</dbReference>
<dbReference type="Proteomes" id="UP000301475">
    <property type="component" value="Chromosome"/>
</dbReference>
<dbReference type="Gene3D" id="3.40.1440.10">
    <property type="entry name" value="GIY-YIG endonuclease"/>
    <property type="match status" value="1"/>
</dbReference>
<dbReference type="InterPro" id="IPR000305">
    <property type="entry name" value="GIY-YIG_endonuc"/>
</dbReference>
<protein>
    <submittedName>
        <fullName evidence="3">GIY-YIG nuclease family protein</fullName>
    </submittedName>
</protein>
<feature type="domain" description="GIY-YIG" evidence="2">
    <location>
        <begin position="1"/>
        <end position="78"/>
    </location>
</feature>
<accession>A0A4P8XUQ2</accession>
<dbReference type="OrthoDB" id="9807770at2"/>
<dbReference type="PROSITE" id="PS50164">
    <property type="entry name" value="GIY_YIG"/>
    <property type="match status" value="1"/>
</dbReference>